<keyword evidence="10" id="KW-0998">Cell outer membrane</keyword>
<evidence type="ECO:0000256" key="7">
    <source>
        <dbReference type="ARBA" id="ARBA00023065"/>
    </source>
</evidence>
<protein>
    <recommendedName>
        <fullName evidence="11">TonB-dependent receptor plug domain-containing protein</fullName>
    </recommendedName>
</protein>
<reference evidence="12 13" key="1">
    <citation type="submission" date="2018-04" db="EMBL/GenBank/DDBJ databases">
        <title>Novel Campyloabacter and Helicobacter Species and Strains.</title>
        <authorList>
            <person name="Mannion A.J."/>
            <person name="Shen Z."/>
            <person name="Fox J.G."/>
        </authorList>
    </citation>
    <scope>NUCLEOTIDE SEQUENCE [LARGE SCALE GENOMIC DNA]</scope>
    <source>
        <strain evidence="12 13">MIT 04-9362</strain>
    </source>
</reference>
<organism evidence="12 13">
    <name type="scientific">Helicobacter anseris</name>
    <dbReference type="NCBI Taxonomy" id="375926"/>
    <lineage>
        <taxon>Bacteria</taxon>
        <taxon>Pseudomonadati</taxon>
        <taxon>Campylobacterota</taxon>
        <taxon>Epsilonproteobacteria</taxon>
        <taxon>Campylobacterales</taxon>
        <taxon>Helicobacteraceae</taxon>
        <taxon>Helicobacter</taxon>
    </lineage>
</organism>
<keyword evidence="13" id="KW-1185">Reference proteome</keyword>
<proteinExistence type="predicted"/>
<evidence type="ECO:0000256" key="10">
    <source>
        <dbReference type="ARBA" id="ARBA00023237"/>
    </source>
</evidence>
<sequence length="697" mass="79425">MKKLFLFSCFSFLGAKTLSLESIVNTQEDINPSVQNQKIQNVMSEEVTQKYNINSTTQLNNYFSNLRIYAQGSDTFPMVSFRGVSSPDYYSSVIGVYVDEIPQNPNFLIQNLSDIKSISLIGGAEGLFYGENAPLGLLDIKTKNPLSGNYVDFFTTFSRLREDINAQIGYELLQNKLWAKANFRYIKDNGFIKDLQSQKMLNSANSFNVGTTFYYQPIESILLSASYSFYHTFSRKDFFLTKNQMQNLTLKSDENITWEEFIQGEQDKILNKTPFLNLFSHNANIKLQYFGDSFNLKYISAFAKNDTLANSYPGIYVKDEKNDGYYYNTTQVIQELRLHTNHTKNIQSLFGIYYKFLALDNGMHNVPTDSVLGYSGNWNAKEDLNTFALYANTSFAWNDFTLHTGVRYQFFHTRIQSLRPPVADILPYSNDAIFQALNPRISLYYQPSEITKFFIEMSNSTKPGGFSKFPFADTDTIAYGNEQIYSLELGNKTSLLQSRFNLKTIFYTTLRTNTQSYVGVGYYKSIKNIGSAYAIGVDFKADYSKKFFSGFISANLGISKFVNGGANKGSITILGNEGLYDLSGLTPKFAPIFSFNIGNDFVLFKNNAHEISFSTLLNFSSSYYLDDFNRDDDMLQKAYVLLDFGVNYHFAKHYNFAIFAQNILDTRYVTTVIWDSLGKAFVVGDPINFGLKFSCNF</sequence>
<dbReference type="GO" id="GO:0006826">
    <property type="term" value="P:iron ion transport"/>
    <property type="evidence" value="ECO:0007669"/>
    <property type="project" value="UniProtKB-KW"/>
</dbReference>
<keyword evidence="3" id="KW-1134">Transmembrane beta strand</keyword>
<keyword evidence="5" id="KW-0812">Transmembrane</keyword>
<evidence type="ECO:0000259" key="11">
    <source>
        <dbReference type="Pfam" id="PF07715"/>
    </source>
</evidence>
<name>A0A3D8JC49_9HELI</name>
<comment type="caution">
    <text evidence="12">The sequence shown here is derived from an EMBL/GenBank/DDBJ whole genome shotgun (WGS) entry which is preliminary data.</text>
</comment>
<evidence type="ECO:0000313" key="13">
    <source>
        <dbReference type="Proteomes" id="UP000256695"/>
    </source>
</evidence>
<keyword evidence="4" id="KW-0410">Iron transport</keyword>
<dbReference type="AlphaFoldDB" id="A0A3D8JC49"/>
<gene>
    <name evidence="12" type="ORF">CQA57_00050</name>
</gene>
<feature type="domain" description="TonB-dependent receptor plug" evidence="11">
    <location>
        <begin position="41"/>
        <end position="136"/>
    </location>
</feature>
<dbReference type="Pfam" id="PF07715">
    <property type="entry name" value="Plug"/>
    <property type="match status" value="1"/>
</dbReference>
<dbReference type="PANTHER" id="PTHR32552:SF81">
    <property type="entry name" value="TONB-DEPENDENT OUTER MEMBRANE RECEPTOR"/>
    <property type="match status" value="1"/>
</dbReference>
<dbReference type="InterPro" id="IPR039426">
    <property type="entry name" value="TonB-dep_rcpt-like"/>
</dbReference>
<dbReference type="Proteomes" id="UP000256695">
    <property type="component" value="Unassembled WGS sequence"/>
</dbReference>
<evidence type="ECO:0000256" key="2">
    <source>
        <dbReference type="ARBA" id="ARBA00022448"/>
    </source>
</evidence>
<dbReference type="SUPFAM" id="SSF56935">
    <property type="entry name" value="Porins"/>
    <property type="match status" value="1"/>
</dbReference>
<dbReference type="PANTHER" id="PTHR32552">
    <property type="entry name" value="FERRICHROME IRON RECEPTOR-RELATED"/>
    <property type="match status" value="1"/>
</dbReference>
<comment type="subcellular location">
    <subcellularLocation>
        <location evidence="1">Cell outer membrane</location>
        <topology evidence="1">Multi-pass membrane protein</topology>
    </subcellularLocation>
</comment>
<evidence type="ECO:0000256" key="4">
    <source>
        <dbReference type="ARBA" id="ARBA00022496"/>
    </source>
</evidence>
<dbReference type="GO" id="GO:0009279">
    <property type="term" value="C:cell outer membrane"/>
    <property type="evidence" value="ECO:0007669"/>
    <property type="project" value="UniProtKB-SubCell"/>
</dbReference>
<evidence type="ECO:0000256" key="3">
    <source>
        <dbReference type="ARBA" id="ARBA00022452"/>
    </source>
</evidence>
<keyword evidence="9" id="KW-0472">Membrane</keyword>
<dbReference type="InterPro" id="IPR036942">
    <property type="entry name" value="Beta-barrel_TonB_sf"/>
</dbReference>
<evidence type="ECO:0000256" key="8">
    <source>
        <dbReference type="ARBA" id="ARBA00023077"/>
    </source>
</evidence>
<dbReference type="OrthoDB" id="9763670at2"/>
<evidence type="ECO:0000256" key="5">
    <source>
        <dbReference type="ARBA" id="ARBA00022692"/>
    </source>
</evidence>
<keyword evidence="8" id="KW-0798">TonB box</keyword>
<dbReference type="RefSeq" id="WP_115578190.1">
    <property type="nucleotide sequence ID" value="NZ_NXLX01000001.1"/>
</dbReference>
<evidence type="ECO:0000256" key="9">
    <source>
        <dbReference type="ARBA" id="ARBA00023136"/>
    </source>
</evidence>
<dbReference type="Gene3D" id="2.40.170.20">
    <property type="entry name" value="TonB-dependent receptor, beta-barrel domain"/>
    <property type="match status" value="1"/>
</dbReference>
<evidence type="ECO:0000256" key="6">
    <source>
        <dbReference type="ARBA" id="ARBA00023004"/>
    </source>
</evidence>
<keyword evidence="7" id="KW-0406">Ion transport</keyword>
<dbReference type="InterPro" id="IPR012910">
    <property type="entry name" value="Plug_dom"/>
</dbReference>
<accession>A0A3D8JC49</accession>
<evidence type="ECO:0000313" key="12">
    <source>
        <dbReference type="EMBL" id="RDU74481.1"/>
    </source>
</evidence>
<dbReference type="EMBL" id="NXLX01000001">
    <property type="protein sequence ID" value="RDU74481.1"/>
    <property type="molecule type" value="Genomic_DNA"/>
</dbReference>
<evidence type="ECO:0000256" key="1">
    <source>
        <dbReference type="ARBA" id="ARBA00004571"/>
    </source>
</evidence>
<keyword evidence="6" id="KW-0408">Iron</keyword>
<keyword evidence="2" id="KW-0813">Transport</keyword>